<dbReference type="KEGG" id="ddz:DSYM_19260"/>
<dbReference type="SUPFAM" id="SSF53474">
    <property type="entry name" value="alpha/beta-Hydrolases"/>
    <property type="match status" value="1"/>
</dbReference>
<dbReference type="Gene3D" id="3.40.50.1820">
    <property type="entry name" value="alpha/beta hydrolase"/>
    <property type="match status" value="1"/>
</dbReference>
<reference evidence="2" key="1">
    <citation type="journal article" name="DNA Res.">
        <title>The physiological potential of anammox bacteria as revealed by their core genome structure.</title>
        <authorList>
            <person name="Okubo T."/>
            <person name="Toyoda A."/>
            <person name="Fukuhara K."/>
            <person name="Uchiyama I."/>
            <person name="Harigaya Y."/>
            <person name="Kuroiwa M."/>
            <person name="Suzuki T."/>
            <person name="Murakami Y."/>
            <person name="Suwa Y."/>
            <person name="Takami H."/>
        </authorList>
    </citation>
    <scope>NUCLEOTIDE SEQUENCE</scope>
    <source>
        <strain evidence="2">317325-3</strain>
    </source>
</reference>
<dbReference type="PANTHER" id="PTHR43798">
    <property type="entry name" value="MONOACYLGLYCEROL LIPASE"/>
    <property type="match status" value="1"/>
</dbReference>
<evidence type="ECO:0000313" key="2">
    <source>
        <dbReference type="EMBL" id="BBO21227.1"/>
    </source>
</evidence>
<sequence>MQSGFIQAAGHHLEYRLIPAHQLNRPTLVFLHEGLGSVAMWRDFPTKVAAATGCRTLVYSRYGYGESDLLAEPFGVRYMHDEALVALPDLLDKLGIDKPVLVGHSDGGSIALIHAGGAGREVAGLILMAPHVFVEDLSIASIAQAKVSFETTDLGQKLGKYHRDPAKTFWGWNDIWLHPDFRAWNIEEYLPQVTCPVLALQGADDEYGTPAQVEAIRKQAKGEVEVLMLADCRHSPHKDQPQATLEAMAGFIERIG</sequence>
<dbReference type="EMBL" id="AP021857">
    <property type="protein sequence ID" value="BBO21227.1"/>
    <property type="molecule type" value="Genomic_DNA"/>
</dbReference>
<dbReference type="AlphaFoldDB" id="A0A809RXZ8"/>
<name>A0A809RXZ8_9PROT</name>
<dbReference type="InterPro" id="IPR029058">
    <property type="entry name" value="AB_hydrolase_fold"/>
</dbReference>
<feature type="domain" description="AB hydrolase-1" evidence="1">
    <location>
        <begin position="28"/>
        <end position="246"/>
    </location>
</feature>
<dbReference type="InterPro" id="IPR000073">
    <property type="entry name" value="AB_hydrolase_1"/>
</dbReference>
<dbReference type="GO" id="GO:0016787">
    <property type="term" value="F:hydrolase activity"/>
    <property type="evidence" value="ECO:0007669"/>
    <property type="project" value="UniProtKB-KW"/>
</dbReference>
<keyword evidence="2" id="KW-0378">Hydrolase</keyword>
<accession>A0A809RXZ8</accession>
<organism evidence="2 3">
    <name type="scientific">Candidatus Desulfobacillus denitrificans</name>
    <dbReference type="NCBI Taxonomy" id="2608985"/>
    <lineage>
        <taxon>Bacteria</taxon>
        <taxon>Pseudomonadati</taxon>
        <taxon>Pseudomonadota</taxon>
        <taxon>Betaproteobacteria</taxon>
        <taxon>Candidatus Desulfobacillus</taxon>
    </lineage>
</organism>
<dbReference type="InterPro" id="IPR050266">
    <property type="entry name" value="AB_hydrolase_sf"/>
</dbReference>
<protein>
    <submittedName>
        <fullName evidence="2">Alpha/beta hydrolase</fullName>
    </submittedName>
</protein>
<dbReference type="Proteomes" id="UP000662914">
    <property type="component" value="Chromosome"/>
</dbReference>
<dbReference type="GO" id="GO:0016020">
    <property type="term" value="C:membrane"/>
    <property type="evidence" value="ECO:0007669"/>
    <property type="project" value="TreeGrafter"/>
</dbReference>
<evidence type="ECO:0000259" key="1">
    <source>
        <dbReference type="Pfam" id="PF12697"/>
    </source>
</evidence>
<gene>
    <name evidence="2" type="ORF">DSYM_19260</name>
</gene>
<dbReference type="Pfam" id="PF12697">
    <property type="entry name" value="Abhydrolase_6"/>
    <property type="match status" value="1"/>
</dbReference>
<proteinExistence type="predicted"/>
<dbReference type="PANTHER" id="PTHR43798:SF33">
    <property type="entry name" value="HYDROLASE, PUTATIVE (AFU_ORTHOLOGUE AFUA_2G14860)-RELATED"/>
    <property type="match status" value="1"/>
</dbReference>
<evidence type="ECO:0000313" key="3">
    <source>
        <dbReference type="Proteomes" id="UP000662914"/>
    </source>
</evidence>